<proteinExistence type="predicted"/>
<keyword evidence="3" id="KW-1185">Reference proteome</keyword>
<dbReference type="PANTHER" id="PTHR43546:SF3">
    <property type="entry name" value="UPF0173 METAL-DEPENDENT HYDROLASE MJ1163"/>
    <property type="match status" value="1"/>
</dbReference>
<dbReference type="RefSeq" id="WP_030248036.1">
    <property type="nucleotide sequence ID" value="NZ_JBHEZZ010000011.1"/>
</dbReference>
<evidence type="ECO:0000259" key="1">
    <source>
        <dbReference type="SMART" id="SM00849"/>
    </source>
</evidence>
<evidence type="ECO:0000313" key="2">
    <source>
        <dbReference type="EMBL" id="MFC1403657.1"/>
    </source>
</evidence>
<dbReference type="Proteomes" id="UP001592528">
    <property type="component" value="Unassembled WGS sequence"/>
</dbReference>
<sequence>MRLTKMSHSCVRLERDGRTLVLDPGVYSEAEALDGADAVLITHEHFDHFEESRLRAAAEANPALEIWTNGAVAEQLTGLGVGRVHRVGHGDAFTAAGFEVEVHGEWHALIHPDIPRVGNVGFAVDGKVFHPGDALTVPDRPIPTLLLPVHAPWSKTGEVADYARAVGAERAFALHDVLLSPLGLAGVERFIGLLVEDAGYERLAPGQGVELH</sequence>
<dbReference type="InterPro" id="IPR036866">
    <property type="entry name" value="RibonucZ/Hydroxyglut_hydro"/>
</dbReference>
<dbReference type="InterPro" id="IPR001279">
    <property type="entry name" value="Metallo-B-lactamas"/>
</dbReference>
<dbReference type="PANTHER" id="PTHR43546">
    <property type="entry name" value="UPF0173 METAL-DEPENDENT HYDROLASE MJ1163-RELATED"/>
    <property type="match status" value="1"/>
</dbReference>
<organism evidence="2 3">
    <name type="scientific">Streptacidiphilus cavernicola</name>
    <dbReference type="NCBI Taxonomy" id="3342716"/>
    <lineage>
        <taxon>Bacteria</taxon>
        <taxon>Bacillati</taxon>
        <taxon>Actinomycetota</taxon>
        <taxon>Actinomycetes</taxon>
        <taxon>Kitasatosporales</taxon>
        <taxon>Streptomycetaceae</taxon>
        <taxon>Streptacidiphilus</taxon>
    </lineage>
</organism>
<dbReference type="SUPFAM" id="SSF56281">
    <property type="entry name" value="Metallo-hydrolase/oxidoreductase"/>
    <property type="match status" value="1"/>
</dbReference>
<evidence type="ECO:0000313" key="3">
    <source>
        <dbReference type="Proteomes" id="UP001592528"/>
    </source>
</evidence>
<dbReference type="InterPro" id="IPR050114">
    <property type="entry name" value="UPF0173_UPF0282_UlaG_hydrolase"/>
</dbReference>
<dbReference type="EMBL" id="JBHEZZ010000011">
    <property type="protein sequence ID" value="MFC1403657.1"/>
    <property type="molecule type" value="Genomic_DNA"/>
</dbReference>
<dbReference type="Pfam" id="PF13483">
    <property type="entry name" value="Lactamase_B_3"/>
    <property type="match status" value="1"/>
</dbReference>
<comment type="caution">
    <text evidence="2">The sequence shown here is derived from an EMBL/GenBank/DDBJ whole genome shotgun (WGS) entry which is preliminary data.</text>
</comment>
<dbReference type="Gene3D" id="3.60.15.10">
    <property type="entry name" value="Ribonuclease Z/Hydroxyacylglutathione hydrolase-like"/>
    <property type="match status" value="1"/>
</dbReference>
<dbReference type="SMART" id="SM00849">
    <property type="entry name" value="Lactamase_B"/>
    <property type="match status" value="1"/>
</dbReference>
<protein>
    <submittedName>
        <fullName evidence="2">MBL fold metallo-hydrolase</fullName>
    </submittedName>
</protein>
<reference evidence="2 3" key="1">
    <citation type="submission" date="2024-09" db="EMBL/GenBank/DDBJ databases">
        <authorList>
            <person name="Lee S.D."/>
        </authorList>
    </citation>
    <scope>NUCLEOTIDE SEQUENCE [LARGE SCALE GENOMIC DNA]</scope>
    <source>
        <strain evidence="2 3">N1-5</strain>
    </source>
</reference>
<name>A0ABV6UQD4_9ACTN</name>
<accession>A0ABV6UQD4</accession>
<gene>
    <name evidence="2" type="ORF">ACEZDJ_20415</name>
</gene>
<feature type="domain" description="Metallo-beta-lactamase" evidence="1">
    <location>
        <begin position="7"/>
        <end position="175"/>
    </location>
</feature>